<feature type="domain" description="Ig-like" evidence="2">
    <location>
        <begin position="173"/>
        <end position="269"/>
    </location>
</feature>
<dbReference type="Gene3D" id="2.60.40.10">
    <property type="entry name" value="Immunoglobulins"/>
    <property type="match status" value="2"/>
</dbReference>
<dbReference type="AlphaFoldDB" id="A0A4W5JD35"/>
<reference evidence="4" key="1">
    <citation type="submission" date="2018-06" db="EMBL/GenBank/DDBJ databases">
        <title>Genome assembly of Danube salmon.</title>
        <authorList>
            <person name="Macqueen D.J."/>
            <person name="Gundappa M.K."/>
        </authorList>
    </citation>
    <scope>NUCLEOTIDE SEQUENCE [LARGE SCALE GENOMIC DNA]</scope>
</reference>
<dbReference type="InterPro" id="IPR003597">
    <property type="entry name" value="Ig_C1-set"/>
</dbReference>
<dbReference type="InterPro" id="IPR050380">
    <property type="entry name" value="Immune_Resp_Modulators"/>
</dbReference>
<dbReference type="SMART" id="SM00407">
    <property type="entry name" value="IGc1"/>
    <property type="match status" value="2"/>
</dbReference>
<evidence type="ECO:0000313" key="4">
    <source>
        <dbReference type="Proteomes" id="UP000314982"/>
    </source>
</evidence>
<keyword evidence="1" id="KW-0393">Immunoglobulin domain</keyword>
<dbReference type="InterPro" id="IPR007110">
    <property type="entry name" value="Ig-like_dom"/>
</dbReference>
<reference evidence="3" key="3">
    <citation type="submission" date="2025-09" db="UniProtKB">
        <authorList>
            <consortium name="Ensembl"/>
        </authorList>
    </citation>
    <scope>IDENTIFICATION</scope>
</reference>
<dbReference type="Ensembl" id="ENSHHUT00000000827.1">
    <property type="protein sequence ID" value="ENSHHUP00000000802.1"/>
    <property type="gene ID" value="ENSHHUG00000000490.1"/>
</dbReference>
<evidence type="ECO:0000259" key="2">
    <source>
        <dbReference type="PROSITE" id="PS50835"/>
    </source>
</evidence>
<protein>
    <recommendedName>
        <fullName evidence="2">Ig-like domain-containing protein</fullName>
    </recommendedName>
</protein>
<dbReference type="PANTHER" id="PTHR23411">
    <property type="entry name" value="TAPASIN"/>
    <property type="match status" value="1"/>
</dbReference>
<sequence>ATITSPSLFPLMNCGTHTNDVYSIGCVATGFSPSSLTFKWKDALGSVLTEFVQYPAVQSGEPSGLYSGSSLLKVTNTDWNNKVKYSCVVQYQEQTPIKTTISKTGLYIGEDCTTIDVMHTYRISINKMDGIDLKETESKGNLNSRVSTLTIGQTEWTNVNKVQCSAKKSGRAPSVSVHLLPEEDTKKEEIVTLVCLVVSPSLCDVYIMWQVNGSQYQEGVTSPPQKTPEGNYSVTSVFTTTKDKWKRNLLFTCPVVHHLLLHHPLSSLSHLQHSTQPGQGTNTTYFM</sequence>
<organism evidence="3 4">
    <name type="scientific">Hucho hucho</name>
    <name type="common">huchen</name>
    <dbReference type="NCBI Taxonomy" id="62062"/>
    <lineage>
        <taxon>Eukaryota</taxon>
        <taxon>Metazoa</taxon>
        <taxon>Chordata</taxon>
        <taxon>Craniata</taxon>
        <taxon>Vertebrata</taxon>
        <taxon>Euteleostomi</taxon>
        <taxon>Actinopterygii</taxon>
        <taxon>Neopterygii</taxon>
        <taxon>Teleostei</taxon>
        <taxon>Protacanthopterygii</taxon>
        <taxon>Salmoniformes</taxon>
        <taxon>Salmonidae</taxon>
        <taxon>Salmoninae</taxon>
        <taxon>Hucho</taxon>
    </lineage>
</organism>
<dbReference type="SUPFAM" id="SSF48726">
    <property type="entry name" value="Immunoglobulin"/>
    <property type="match status" value="2"/>
</dbReference>
<dbReference type="PROSITE" id="PS50835">
    <property type="entry name" value="IG_LIKE"/>
    <property type="match status" value="2"/>
</dbReference>
<dbReference type="InterPro" id="IPR013783">
    <property type="entry name" value="Ig-like_fold"/>
</dbReference>
<reference evidence="3" key="2">
    <citation type="submission" date="2025-08" db="UniProtKB">
        <authorList>
            <consortium name="Ensembl"/>
        </authorList>
    </citation>
    <scope>IDENTIFICATION</scope>
</reference>
<dbReference type="Pfam" id="PF07654">
    <property type="entry name" value="C1-set"/>
    <property type="match status" value="2"/>
</dbReference>
<dbReference type="InterPro" id="IPR036179">
    <property type="entry name" value="Ig-like_dom_sf"/>
</dbReference>
<evidence type="ECO:0000313" key="3">
    <source>
        <dbReference type="Ensembl" id="ENSHHUP00000000802.1"/>
    </source>
</evidence>
<dbReference type="Proteomes" id="UP000314982">
    <property type="component" value="Unassembled WGS sequence"/>
</dbReference>
<dbReference type="GeneTree" id="ENSGT01060000248704"/>
<keyword evidence="4" id="KW-1185">Reference proteome</keyword>
<name>A0A4W5JD35_9TELE</name>
<feature type="domain" description="Ig-like" evidence="2">
    <location>
        <begin position="6"/>
        <end position="102"/>
    </location>
</feature>
<proteinExistence type="predicted"/>
<evidence type="ECO:0000256" key="1">
    <source>
        <dbReference type="ARBA" id="ARBA00023319"/>
    </source>
</evidence>
<accession>A0A4W5JD35</accession>